<organism evidence="2 3">
    <name type="scientific">Amanita thiersii Skay4041</name>
    <dbReference type="NCBI Taxonomy" id="703135"/>
    <lineage>
        <taxon>Eukaryota</taxon>
        <taxon>Fungi</taxon>
        <taxon>Dikarya</taxon>
        <taxon>Basidiomycota</taxon>
        <taxon>Agaricomycotina</taxon>
        <taxon>Agaricomycetes</taxon>
        <taxon>Agaricomycetidae</taxon>
        <taxon>Agaricales</taxon>
        <taxon>Pluteineae</taxon>
        <taxon>Amanitaceae</taxon>
        <taxon>Amanita</taxon>
    </lineage>
</organism>
<dbReference type="GO" id="GO:0016491">
    <property type="term" value="F:oxidoreductase activity"/>
    <property type="evidence" value="ECO:0007669"/>
    <property type="project" value="InterPro"/>
</dbReference>
<dbReference type="InterPro" id="IPR005804">
    <property type="entry name" value="FA_desaturase_dom"/>
</dbReference>
<dbReference type="AlphaFoldDB" id="A0A2A9NCU3"/>
<dbReference type="CDD" id="cd03507">
    <property type="entry name" value="Delta12-FADS-like"/>
    <property type="match status" value="1"/>
</dbReference>
<keyword evidence="3" id="KW-1185">Reference proteome</keyword>
<gene>
    <name evidence="2" type="ORF">AMATHDRAFT_65424</name>
</gene>
<sequence>MPSLFQDSPEYLQRLRTPFKPSKVTLKEIQAAVPNHLYRKSTLKGFFYIARDIACLLAVYQLGLRIDPFSNWLSQRLDGHIAAQVVKWSLWATYWHWQGVIFAGLWCLAHEAGHGNISQYSWINHACGFALHTFVLAPYYAWRSSHRAHHQAAMSVERDENYVPRTRSDYKLPSEKTATLRDYHEIFEETPLYTLFHMMFMQLLGWQIYLFTDVMGSPRHPAGTNHFMPSSALFKPHERNGIIASDIGITLMSCVLYVWTQQVGLANFLKLYFVPYILCNHWIVMLTYLHHSDPSIAHYRRKEWNFVRGALSTVDRPLLGWAGRFFFHNVSHDHIAHHLFSYIPFYNQPQVTEIIKKVLKEDYNYDSTNTFRALWRTFTECCFIEDEGDIVFYKNRHGQATRELAEDAISMATETDTKED</sequence>
<evidence type="ECO:0000313" key="3">
    <source>
        <dbReference type="Proteomes" id="UP000242287"/>
    </source>
</evidence>
<reference evidence="2 3" key="1">
    <citation type="submission" date="2014-02" db="EMBL/GenBank/DDBJ databases">
        <title>Transposable element dynamics among asymbiotic and ectomycorrhizal Amanita fungi.</title>
        <authorList>
            <consortium name="DOE Joint Genome Institute"/>
            <person name="Hess J."/>
            <person name="Skrede I."/>
            <person name="Wolfe B."/>
            <person name="LaButti K."/>
            <person name="Ohm R.A."/>
            <person name="Grigoriev I.V."/>
            <person name="Pringle A."/>
        </authorList>
    </citation>
    <scope>NUCLEOTIDE SEQUENCE [LARGE SCALE GENOMIC DNA]</scope>
    <source>
        <strain evidence="2 3">SKay4041</strain>
    </source>
</reference>
<dbReference type="Proteomes" id="UP000242287">
    <property type="component" value="Unassembled WGS sequence"/>
</dbReference>
<dbReference type="GO" id="GO:0006629">
    <property type="term" value="P:lipid metabolic process"/>
    <property type="evidence" value="ECO:0007669"/>
    <property type="project" value="InterPro"/>
</dbReference>
<dbReference type="STRING" id="703135.A0A2A9NCU3"/>
<dbReference type="OrthoDB" id="1461976at2759"/>
<dbReference type="PANTHER" id="PTHR32100">
    <property type="entry name" value="OMEGA-6 FATTY ACID DESATURASE, CHLOROPLASTIC"/>
    <property type="match status" value="1"/>
</dbReference>
<protein>
    <recommendedName>
        <fullName evidence="1">Fatty acid desaturase domain-containing protein</fullName>
    </recommendedName>
</protein>
<proteinExistence type="predicted"/>
<feature type="domain" description="Fatty acid desaturase" evidence="1">
    <location>
        <begin position="90"/>
        <end position="363"/>
    </location>
</feature>
<evidence type="ECO:0000259" key="1">
    <source>
        <dbReference type="Pfam" id="PF00487"/>
    </source>
</evidence>
<dbReference type="InterPro" id="IPR012171">
    <property type="entry name" value="Fatty_acid_desaturase"/>
</dbReference>
<name>A0A2A9NCU3_9AGAR</name>
<accession>A0A2A9NCU3</accession>
<dbReference type="Pfam" id="PF00487">
    <property type="entry name" value="FA_desaturase"/>
    <property type="match status" value="1"/>
</dbReference>
<evidence type="ECO:0000313" key="2">
    <source>
        <dbReference type="EMBL" id="PFH48439.1"/>
    </source>
</evidence>
<dbReference type="EMBL" id="KZ302062">
    <property type="protein sequence ID" value="PFH48439.1"/>
    <property type="molecule type" value="Genomic_DNA"/>
</dbReference>